<evidence type="ECO:0000313" key="2">
    <source>
        <dbReference type="Proteomes" id="UP000274429"/>
    </source>
</evidence>
<sequence length="84" mass="9113">MASLSKESHAYQPTLSPFFTEVWERNYEKKFNLIAVKSLALPWAVKSLVHSLASIKNSKRRDLELVPVASASAAAVAAASAVVI</sequence>
<reference evidence="1 2" key="2">
    <citation type="submission" date="2018-11" db="EMBL/GenBank/DDBJ databases">
        <authorList>
            <consortium name="Pathogen Informatics"/>
        </authorList>
    </citation>
    <scope>NUCLEOTIDE SEQUENCE [LARGE SCALE GENOMIC DNA]</scope>
</reference>
<reference evidence="3" key="1">
    <citation type="submission" date="2017-02" db="UniProtKB">
        <authorList>
            <consortium name="WormBaseParasite"/>
        </authorList>
    </citation>
    <scope>IDENTIFICATION</scope>
</reference>
<name>A0A0R3WLQ8_HYDTA</name>
<evidence type="ECO:0000313" key="3">
    <source>
        <dbReference type="WBParaSite" id="TTAC_0000169601-mRNA-1"/>
    </source>
</evidence>
<dbReference type="Proteomes" id="UP000274429">
    <property type="component" value="Unassembled WGS sequence"/>
</dbReference>
<organism evidence="3">
    <name type="scientific">Hydatigena taeniaeformis</name>
    <name type="common">Feline tapeworm</name>
    <name type="synonym">Taenia taeniaeformis</name>
    <dbReference type="NCBI Taxonomy" id="6205"/>
    <lineage>
        <taxon>Eukaryota</taxon>
        <taxon>Metazoa</taxon>
        <taxon>Spiralia</taxon>
        <taxon>Lophotrochozoa</taxon>
        <taxon>Platyhelminthes</taxon>
        <taxon>Cestoda</taxon>
        <taxon>Eucestoda</taxon>
        <taxon>Cyclophyllidea</taxon>
        <taxon>Taeniidae</taxon>
        <taxon>Hydatigera</taxon>
    </lineage>
</organism>
<proteinExistence type="predicted"/>
<evidence type="ECO:0000313" key="1">
    <source>
        <dbReference type="EMBL" id="VDM18391.1"/>
    </source>
</evidence>
<dbReference type="WBParaSite" id="TTAC_0000169601-mRNA-1">
    <property type="protein sequence ID" value="TTAC_0000169601-mRNA-1"/>
    <property type="gene ID" value="TTAC_0000169601"/>
</dbReference>
<dbReference type="AlphaFoldDB" id="A0A0R3WLQ8"/>
<dbReference type="EMBL" id="UYWX01000445">
    <property type="protein sequence ID" value="VDM18391.1"/>
    <property type="molecule type" value="Genomic_DNA"/>
</dbReference>
<accession>A0A0R3WLQ8</accession>
<protein>
    <submittedName>
        <fullName evidence="3">Ovule protein</fullName>
    </submittedName>
</protein>
<gene>
    <name evidence="1" type="ORF">TTAC_LOCUS1683</name>
</gene>
<keyword evidence="2" id="KW-1185">Reference proteome</keyword>